<reference evidence="1 2" key="1">
    <citation type="journal article" date="2019" name="Int. J. Syst. Evol. Microbiol.">
        <title>The Global Catalogue of Microorganisms (GCM) 10K type strain sequencing project: providing services to taxonomists for standard genome sequencing and annotation.</title>
        <authorList>
            <consortium name="The Broad Institute Genomics Platform"/>
            <consortium name="The Broad Institute Genome Sequencing Center for Infectious Disease"/>
            <person name="Wu L."/>
            <person name="Ma J."/>
        </authorList>
    </citation>
    <scope>NUCLEOTIDE SEQUENCE [LARGE SCALE GENOMIC DNA]</scope>
    <source>
        <strain evidence="1 2">JCM 3325</strain>
    </source>
</reference>
<protein>
    <submittedName>
        <fullName evidence="1">Uncharacterized protein</fullName>
    </submittedName>
</protein>
<sequence length="204" mass="22760">MTINDLRGVLKVKRPGFDRGSRLWLAPHRIKQTIADLHEAQENEPVNSLTVRARARIARCDTKLARYRAALESGTDPATVARWVTEVNAERSAAEAELRTAESQQHELLTPEEIEELITRLGGLVRILAKAEPETRQDVYQQLGVRLTYHPDKQEIRAEVNLDPDRIRQTTTDRHFGVTVSVRGATGAVSPKTIPLSAALPFSA</sequence>
<accession>A0ABN3K3K9</accession>
<gene>
    <name evidence="1" type="ORF">GCM10010191_75840</name>
</gene>
<proteinExistence type="predicted"/>
<dbReference type="Proteomes" id="UP001501231">
    <property type="component" value="Unassembled WGS sequence"/>
</dbReference>
<name>A0ABN3K3K9_9ACTN</name>
<keyword evidence="2" id="KW-1185">Reference proteome</keyword>
<dbReference type="EMBL" id="BAAARW010000033">
    <property type="protein sequence ID" value="GAA2447418.1"/>
    <property type="molecule type" value="Genomic_DNA"/>
</dbReference>
<organism evidence="1 2">
    <name type="scientific">Actinomadura vinacea</name>
    <dbReference type="NCBI Taxonomy" id="115336"/>
    <lineage>
        <taxon>Bacteria</taxon>
        <taxon>Bacillati</taxon>
        <taxon>Actinomycetota</taxon>
        <taxon>Actinomycetes</taxon>
        <taxon>Streptosporangiales</taxon>
        <taxon>Thermomonosporaceae</taxon>
        <taxon>Actinomadura</taxon>
    </lineage>
</organism>
<comment type="caution">
    <text evidence="1">The sequence shown here is derived from an EMBL/GenBank/DDBJ whole genome shotgun (WGS) entry which is preliminary data.</text>
</comment>
<evidence type="ECO:0000313" key="2">
    <source>
        <dbReference type="Proteomes" id="UP001501231"/>
    </source>
</evidence>
<evidence type="ECO:0000313" key="1">
    <source>
        <dbReference type="EMBL" id="GAA2447418.1"/>
    </source>
</evidence>
<dbReference type="RefSeq" id="WP_344595744.1">
    <property type="nucleotide sequence ID" value="NZ_BAAARW010000033.1"/>
</dbReference>